<reference evidence="3 4" key="1">
    <citation type="submission" date="2021-07" db="EMBL/GenBank/DDBJ databases">
        <title>The Aristolochia fimbriata genome: insights into angiosperm evolution, floral development and chemical biosynthesis.</title>
        <authorList>
            <person name="Jiao Y."/>
        </authorList>
    </citation>
    <scope>NUCLEOTIDE SEQUENCE [LARGE SCALE GENOMIC DNA]</scope>
    <source>
        <strain evidence="3">IBCAS-2021</strain>
        <tissue evidence="3">Leaf</tissue>
    </source>
</reference>
<sequence>MGCASSKRVEATVAADIYRPPPASFAVFNITAIDEPWLDSLRSEEKPDKPARFPVPILQKLDKLDQAADDAPHSWSEVSKALEDLKPALHQALTKPSPEIDTTSATPPGKDTTDVIPKETTEKSLTKNRSYHTLEELEAKLSNKPTQVDPQPEPEPPRAAAAAPSPDIARFNSLKNNIFIVRDRLERQKNADGSNTKPGGWNRPRDPLIGFPEKCPPGGGASVVLYTTTLRGVRRTFEDCQRARQVIDAHRAEVDERDVALHGQYLGELRELLGDEDDATVPRLFVKGRYVGGVEQVVELNESGRLRRILDSVGGGSGQGRRDCDGCGGLRFVLCFDCNGSCKVLSEDKKGTLRCTKCNENGLVYCPLCH</sequence>
<dbReference type="InterPro" id="IPR036249">
    <property type="entry name" value="Thioredoxin-like_sf"/>
</dbReference>
<feature type="compositionally biased region" description="Basic and acidic residues" evidence="1">
    <location>
        <begin position="132"/>
        <end position="141"/>
    </location>
</feature>
<proteinExistence type="predicted"/>
<accession>A0AAV7F1I1</accession>
<feature type="compositionally biased region" description="Basic and acidic residues" evidence="1">
    <location>
        <begin position="111"/>
        <end position="125"/>
    </location>
</feature>
<keyword evidence="4" id="KW-1185">Reference proteome</keyword>
<dbReference type="SUPFAM" id="SSF52833">
    <property type="entry name" value="Thioredoxin-like"/>
    <property type="match status" value="1"/>
</dbReference>
<dbReference type="Pfam" id="PF00462">
    <property type="entry name" value="Glutaredoxin"/>
    <property type="match status" value="1"/>
</dbReference>
<evidence type="ECO:0000259" key="2">
    <source>
        <dbReference type="Pfam" id="PF00462"/>
    </source>
</evidence>
<dbReference type="InterPro" id="IPR002109">
    <property type="entry name" value="Glutaredoxin"/>
</dbReference>
<dbReference type="PANTHER" id="PTHR45669">
    <property type="entry name" value="GLUTAREDOXIN DOMAIN-CONTAINING CYSTEINE-RICH PROTEIN CG12206-RELATED"/>
    <property type="match status" value="1"/>
</dbReference>
<dbReference type="Gene3D" id="3.40.30.10">
    <property type="entry name" value="Glutaredoxin"/>
    <property type="match status" value="1"/>
</dbReference>
<gene>
    <name evidence="3" type="ORF">H6P81_007899</name>
</gene>
<dbReference type="CDD" id="cd03031">
    <property type="entry name" value="GRX_GRX_like"/>
    <property type="match status" value="1"/>
</dbReference>
<evidence type="ECO:0000313" key="3">
    <source>
        <dbReference type="EMBL" id="KAG9454995.1"/>
    </source>
</evidence>
<comment type="caution">
    <text evidence="3">The sequence shown here is derived from an EMBL/GenBank/DDBJ whole genome shotgun (WGS) entry which is preliminary data.</text>
</comment>
<feature type="domain" description="Glutaredoxin" evidence="2">
    <location>
        <begin position="223"/>
        <end position="291"/>
    </location>
</feature>
<dbReference type="PANTHER" id="PTHR45669:SF7">
    <property type="entry name" value="F1N19.7"/>
    <property type="match status" value="1"/>
</dbReference>
<dbReference type="Pfam" id="PF23733">
    <property type="entry name" value="GRXCR1-2_C"/>
    <property type="match status" value="1"/>
</dbReference>
<name>A0AAV7F1I1_ARIFI</name>
<dbReference type="Proteomes" id="UP000825729">
    <property type="component" value="Unassembled WGS sequence"/>
</dbReference>
<feature type="region of interest" description="Disordered" evidence="1">
    <location>
        <begin position="91"/>
        <end position="166"/>
    </location>
</feature>
<dbReference type="PROSITE" id="PS51354">
    <property type="entry name" value="GLUTAREDOXIN_2"/>
    <property type="match status" value="1"/>
</dbReference>
<evidence type="ECO:0000256" key="1">
    <source>
        <dbReference type="SAM" id="MobiDB-lite"/>
    </source>
</evidence>
<dbReference type="AlphaFoldDB" id="A0AAV7F1I1"/>
<organism evidence="3 4">
    <name type="scientific">Aristolochia fimbriata</name>
    <name type="common">White veined hardy Dutchman's pipe vine</name>
    <dbReference type="NCBI Taxonomy" id="158543"/>
    <lineage>
        <taxon>Eukaryota</taxon>
        <taxon>Viridiplantae</taxon>
        <taxon>Streptophyta</taxon>
        <taxon>Embryophyta</taxon>
        <taxon>Tracheophyta</taxon>
        <taxon>Spermatophyta</taxon>
        <taxon>Magnoliopsida</taxon>
        <taxon>Magnoliidae</taxon>
        <taxon>Piperales</taxon>
        <taxon>Aristolochiaceae</taxon>
        <taxon>Aristolochia</taxon>
    </lineage>
</organism>
<protein>
    <recommendedName>
        <fullName evidence="2">Glutaredoxin domain-containing protein</fullName>
    </recommendedName>
</protein>
<dbReference type="EMBL" id="JAINDJ010000003">
    <property type="protein sequence ID" value="KAG9454995.1"/>
    <property type="molecule type" value="Genomic_DNA"/>
</dbReference>
<evidence type="ECO:0000313" key="4">
    <source>
        <dbReference type="Proteomes" id="UP000825729"/>
    </source>
</evidence>